<dbReference type="EMBL" id="JANUBL010000008">
    <property type="protein sequence ID" value="MCS4122692.1"/>
    <property type="molecule type" value="Genomic_DNA"/>
</dbReference>
<dbReference type="PANTHER" id="PTHR35400">
    <property type="entry name" value="SLR1083 PROTEIN"/>
    <property type="match status" value="1"/>
</dbReference>
<dbReference type="RefSeq" id="WP_208425093.1">
    <property type="nucleotide sequence ID" value="NZ_JANUBK010000007.1"/>
</dbReference>
<dbReference type="InterPro" id="IPR008538">
    <property type="entry name" value="Uma2"/>
</dbReference>
<gene>
    <name evidence="2" type="ORF">GGP45_003059</name>
</gene>
<dbReference type="Gene3D" id="3.90.1570.10">
    <property type="entry name" value="tt1808, chain A"/>
    <property type="match status" value="1"/>
</dbReference>
<keyword evidence="2" id="KW-0255">Endonuclease</keyword>
<keyword evidence="2" id="KW-0540">Nuclease</keyword>
<organism evidence="2 3">
    <name type="scientific">Salinibacter ruber</name>
    <dbReference type="NCBI Taxonomy" id="146919"/>
    <lineage>
        <taxon>Bacteria</taxon>
        <taxon>Pseudomonadati</taxon>
        <taxon>Rhodothermota</taxon>
        <taxon>Rhodothermia</taxon>
        <taxon>Rhodothermales</taxon>
        <taxon>Salinibacteraceae</taxon>
        <taxon>Salinibacter</taxon>
    </lineage>
</organism>
<dbReference type="PANTHER" id="PTHR35400:SF1">
    <property type="entry name" value="SLR1083 PROTEIN"/>
    <property type="match status" value="1"/>
</dbReference>
<feature type="domain" description="Putative restriction endonuclease" evidence="1">
    <location>
        <begin position="29"/>
        <end position="153"/>
    </location>
</feature>
<sequence length="168" mass="19133">MPTTTAPAKEHQKRWQEIIADPNLRELPYKVETNTRGQIVLSPHRPDHSYTQGDVIELLYEHAGEGRPFPEFPITTEAGVRVPDVVWVTPGRREEMYKAGDPPTLAPEICVEVMSENNDWDEMDRKRGLYREAGAEEVWVVAEDGEVRFFGAEETEESDLVPGFPEQV</sequence>
<dbReference type="Proteomes" id="UP001155144">
    <property type="component" value="Unassembled WGS sequence"/>
</dbReference>
<dbReference type="InterPro" id="IPR012296">
    <property type="entry name" value="Nuclease_put_TT1808"/>
</dbReference>
<dbReference type="AlphaFoldDB" id="A0A9X2V7D5"/>
<accession>A0A9X2V7D5</accession>
<dbReference type="SUPFAM" id="SSF52980">
    <property type="entry name" value="Restriction endonuclease-like"/>
    <property type="match status" value="1"/>
</dbReference>
<name>A0A9X2V7D5_9BACT</name>
<evidence type="ECO:0000313" key="3">
    <source>
        <dbReference type="Proteomes" id="UP001155144"/>
    </source>
</evidence>
<dbReference type="Pfam" id="PF05685">
    <property type="entry name" value="Uma2"/>
    <property type="match status" value="1"/>
</dbReference>
<protein>
    <submittedName>
        <fullName evidence="2">Uma2 family endonuclease</fullName>
    </submittedName>
</protein>
<comment type="caution">
    <text evidence="2">The sequence shown here is derived from an EMBL/GenBank/DDBJ whole genome shotgun (WGS) entry which is preliminary data.</text>
</comment>
<evidence type="ECO:0000313" key="2">
    <source>
        <dbReference type="EMBL" id="MCS4122692.1"/>
    </source>
</evidence>
<proteinExistence type="predicted"/>
<dbReference type="CDD" id="cd06260">
    <property type="entry name" value="DUF820-like"/>
    <property type="match status" value="1"/>
</dbReference>
<evidence type="ECO:0000259" key="1">
    <source>
        <dbReference type="Pfam" id="PF05685"/>
    </source>
</evidence>
<keyword evidence="2" id="KW-0378">Hydrolase</keyword>
<dbReference type="InterPro" id="IPR011335">
    <property type="entry name" value="Restrct_endonuc-II-like"/>
</dbReference>
<dbReference type="GO" id="GO:0004519">
    <property type="term" value="F:endonuclease activity"/>
    <property type="evidence" value="ECO:0007669"/>
    <property type="project" value="UniProtKB-KW"/>
</dbReference>
<reference evidence="2" key="1">
    <citation type="submission" date="2022-08" db="EMBL/GenBank/DDBJ databases">
        <title>Genomic Encyclopedia of Type Strains, Phase V (KMG-V): Genome sequencing to study the core and pangenomes of soil and plant-associated prokaryotes.</title>
        <authorList>
            <person name="Whitman W."/>
        </authorList>
    </citation>
    <scope>NUCLEOTIDE SEQUENCE</scope>
    <source>
        <strain evidence="2">SP3026</strain>
    </source>
</reference>